<keyword evidence="1" id="KW-0802">TPR repeat</keyword>
<accession>A0ABQ6CA91</accession>
<feature type="chain" id="PRO_5045867284" description="Tetratricopeptide repeat-containing protein" evidence="2">
    <location>
        <begin position="30"/>
        <end position="223"/>
    </location>
</feature>
<dbReference type="SUPFAM" id="SSF48452">
    <property type="entry name" value="TPR-like"/>
    <property type="match status" value="1"/>
</dbReference>
<dbReference type="Gene3D" id="1.25.40.10">
    <property type="entry name" value="Tetratricopeptide repeat domain"/>
    <property type="match status" value="1"/>
</dbReference>
<dbReference type="Proteomes" id="UP001156882">
    <property type="component" value="Unassembled WGS sequence"/>
</dbReference>
<dbReference type="InterPro" id="IPR019734">
    <property type="entry name" value="TPR_rpt"/>
</dbReference>
<evidence type="ECO:0000256" key="1">
    <source>
        <dbReference type="PROSITE-ProRule" id="PRU00339"/>
    </source>
</evidence>
<keyword evidence="2" id="KW-0732">Signal</keyword>
<gene>
    <name evidence="3" type="ORF">GCM10007874_03210</name>
</gene>
<name>A0ABQ6CA91_9HYPH</name>
<evidence type="ECO:0000313" key="4">
    <source>
        <dbReference type="Proteomes" id="UP001156882"/>
    </source>
</evidence>
<evidence type="ECO:0000313" key="3">
    <source>
        <dbReference type="EMBL" id="GLS17306.1"/>
    </source>
</evidence>
<dbReference type="SMART" id="SM00028">
    <property type="entry name" value="TPR"/>
    <property type="match status" value="2"/>
</dbReference>
<proteinExistence type="predicted"/>
<evidence type="ECO:0000256" key="2">
    <source>
        <dbReference type="SAM" id="SignalP"/>
    </source>
</evidence>
<sequence>MSLMSSTVRKVAVTALASAFMLTAGAVFASGGGGGGGGSGGGGSGGGSGGGGGMGGGGMGGGGGAGGGNGAAMKGKPITDMTTCPKGQVWSTKKKACLKMKADAMDDDDMANYAWVLAKADRYDESLGVLDLLHDPNTAKALNYRGFATRKLGRTDEGIGYYLKSVQADPHYAQVREYLGEAYVIKGRLDLAKEQLNTIQTICGTDCEEYEDLHEAIEKGSSI</sequence>
<comment type="caution">
    <text evidence="3">The sequence shown here is derived from an EMBL/GenBank/DDBJ whole genome shotgun (WGS) entry which is preliminary data.</text>
</comment>
<organism evidence="3 4">
    <name type="scientific">Labrys miyagiensis</name>
    <dbReference type="NCBI Taxonomy" id="346912"/>
    <lineage>
        <taxon>Bacteria</taxon>
        <taxon>Pseudomonadati</taxon>
        <taxon>Pseudomonadota</taxon>
        <taxon>Alphaproteobacteria</taxon>
        <taxon>Hyphomicrobiales</taxon>
        <taxon>Xanthobacteraceae</taxon>
        <taxon>Labrys</taxon>
    </lineage>
</organism>
<feature type="repeat" description="TPR" evidence="1">
    <location>
        <begin position="139"/>
        <end position="172"/>
    </location>
</feature>
<dbReference type="EMBL" id="BSPC01000005">
    <property type="protein sequence ID" value="GLS17306.1"/>
    <property type="molecule type" value="Genomic_DNA"/>
</dbReference>
<dbReference type="PROSITE" id="PS50005">
    <property type="entry name" value="TPR"/>
    <property type="match status" value="1"/>
</dbReference>
<evidence type="ECO:0008006" key="5">
    <source>
        <dbReference type="Google" id="ProtNLM"/>
    </source>
</evidence>
<feature type="signal peptide" evidence="2">
    <location>
        <begin position="1"/>
        <end position="29"/>
    </location>
</feature>
<dbReference type="RefSeq" id="WP_431310623.1">
    <property type="nucleotide sequence ID" value="NZ_BSPC01000005.1"/>
</dbReference>
<reference evidence="4" key="1">
    <citation type="journal article" date="2019" name="Int. J. Syst. Evol. Microbiol.">
        <title>The Global Catalogue of Microorganisms (GCM) 10K type strain sequencing project: providing services to taxonomists for standard genome sequencing and annotation.</title>
        <authorList>
            <consortium name="The Broad Institute Genomics Platform"/>
            <consortium name="The Broad Institute Genome Sequencing Center for Infectious Disease"/>
            <person name="Wu L."/>
            <person name="Ma J."/>
        </authorList>
    </citation>
    <scope>NUCLEOTIDE SEQUENCE [LARGE SCALE GENOMIC DNA]</scope>
    <source>
        <strain evidence="4">NBRC 101365</strain>
    </source>
</reference>
<keyword evidence="4" id="KW-1185">Reference proteome</keyword>
<protein>
    <recommendedName>
        <fullName evidence="5">Tetratricopeptide repeat-containing protein</fullName>
    </recommendedName>
</protein>
<dbReference type="InterPro" id="IPR011990">
    <property type="entry name" value="TPR-like_helical_dom_sf"/>
</dbReference>